<dbReference type="Proteomes" id="UP000027208">
    <property type="component" value="Unassembled WGS sequence"/>
</dbReference>
<name>A0A334NTW8_ACINO</name>
<reference evidence="6 7" key="1">
    <citation type="submission" date="2014-04" db="EMBL/GenBank/DDBJ databases">
        <title>The Genome Sequence of Acinetobacter baumanii BIDMC 57.</title>
        <authorList>
            <consortium name="The Broad Institute Genomics Platform"/>
            <consortium name="The Broad Institute Genome Sequencing Center for Infectious Disease"/>
            <person name="Murphy C."/>
            <person name="Cosimi L."/>
            <person name="Cerqueira G."/>
            <person name="Feldgarden M."/>
            <person name="Earl A."/>
            <person name="Spencer M.D."/>
            <person name="Fodor A."/>
            <person name="Sautter R.L."/>
            <person name="Hung D."/>
            <person name="Onderdonk A.B."/>
            <person name="Ernst C."/>
            <person name="Delaney M."/>
            <person name="DuBois A."/>
            <person name="Young S.K."/>
            <person name="Zeng Q."/>
            <person name="Gargeya S."/>
            <person name="Abouelleil A."/>
            <person name="Alvarado L."/>
            <person name="Chapman S.B."/>
            <person name="Gainer-Dewar J."/>
            <person name="Goldberg J."/>
            <person name="Griggs A."/>
            <person name="Gujja S."/>
            <person name="Hansen M."/>
            <person name="Howarth C."/>
            <person name="Imamovic A."/>
            <person name="Larimer J."/>
            <person name="Pearson M."/>
            <person name="Poon T.W."/>
            <person name="Priest M."/>
            <person name="Roberts A."/>
            <person name="Saif S."/>
            <person name="Shea T."/>
            <person name="Sykes S."/>
            <person name="Wortman J."/>
            <person name="Nusbaum C."/>
            <person name="Birren B."/>
        </authorList>
    </citation>
    <scope>NUCLEOTIDE SEQUENCE [LARGE SCALE GENOMIC DNA]</scope>
    <source>
        <strain evidence="6 7">BIDMC 57</strain>
    </source>
</reference>
<dbReference type="Pfam" id="PF00817">
    <property type="entry name" value="IMS"/>
    <property type="match status" value="1"/>
</dbReference>
<keyword evidence="5" id="KW-0742">SOS response</keyword>
<dbReference type="Gene3D" id="3.40.1170.60">
    <property type="match status" value="1"/>
</dbReference>
<evidence type="ECO:0000256" key="5">
    <source>
        <dbReference type="ARBA" id="ARBA00023236"/>
    </source>
</evidence>
<dbReference type="Gene3D" id="3.30.70.270">
    <property type="match status" value="1"/>
</dbReference>
<dbReference type="GO" id="GO:0005829">
    <property type="term" value="C:cytosol"/>
    <property type="evidence" value="ECO:0007669"/>
    <property type="project" value="TreeGrafter"/>
</dbReference>
<dbReference type="InterPro" id="IPR025188">
    <property type="entry name" value="DUF4113"/>
</dbReference>
<dbReference type="GO" id="GO:0009432">
    <property type="term" value="P:SOS response"/>
    <property type="evidence" value="ECO:0007669"/>
    <property type="project" value="UniProtKB-KW"/>
</dbReference>
<dbReference type="InterPro" id="IPR043128">
    <property type="entry name" value="Rev_trsase/Diguanyl_cyclase"/>
</dbReference>
<evidence type="ECO:0000256" key="1">
    <source>
        <dbReference type="ARBA" id="ARBA00010945"/>
    </source>
</evidence>
<protein>
    <submittedName>
        <fullName evidence="6">Uncharacterized protein</fullName>
    </submittedName>
</protein>
<dbReference type="Gene3D" id="1.10.150.20">
    <property type="entry name" value="5' to 3' exonuclease, C-terminal subdomain"/>
    <property type="match status" value="1"/>
</dbReference>
<keyword evidence="4" id="KW-0234">DNA repair</keyword>
<dbReference type="GO" id="GO:0003684">
    <property type="term" value="F:damaged DNA binding"/>
    <property type="evidence" value="ECO:0007669"/>
    <property type="project" value="InterPro"/>
</dbReference>
<gene>
    <name evidence="6" type="ORF">AE32_02148</name>
</gene>
<dbReference type="GO" id="GO:0003887">
    <property type="term" value="F:DNA-directed DNA polymerase activity"/>
    <property type="evidence" value="ECO:0007669"/>
    <property type="project" value="TreeGrafter"/>
</dbReference>
<evidence type="ECO:0000256" key="3">
    <source>
        <dbReference type="ARBA" id="ARBA00023199"/>
    </source>
</evidence>
<dbReference type="InterPro" id="IPR001126">
    <property type="entry name" value="UmuC"/>
</dbReference>
<evidence type="ECO:0000256" key="4">
    <source>
        <dbReference type="ARBA" id="ARBA00023204"/>
    </source>
</evidence>
<dbReference type="PROSITE" id="PS50173">
    <property type="entry name" value="UMUC"/>
    <property type="match status" value="1"/>
</dbReference>
<dbReference type="PANTHER" id="PTHR11076">
    <property type="entry name" value="DNA REPAIR POLYMERASE UMUC / TRANSFERASE FAMILY MEMBER"/>
    <property type="match status" value="1"/>
</dbReference>
<dbReference type="CDD" id="cd01700">
    <property type="entry name" value="PolY_Pol_V_umuC"/>
    <property type="match status" value="1"/>
</dbReference>
<dbReference type="AlphaFoldDB" id="A0A334NTW8"/>
<dbReference type="InterPro" id="IPR050116">
    <property type="entry name" value="DNA_polymerase-Y"/>
</dbReference>
<dbReference type="Pfam" id="PF11799">
    <property type="entry name" value="IMS_C"/>
    <property type="match status" value="1"/>
</dbReference>
<dbReference type="PANTHER" id="PTHR11076:SF34">
    <property type="entry name" value="PROTEIN UMUC"/>
    <property type="match status" value="1"/>
</dbReference>
<accession>A0A334NTW8</accession>
<evidence type="ECO:0000313" key="6">
    <source>
        <dbReference type="EMBL" id="KDM55990.1"/>
    </source>
</evidence>
<dbReference type="InterPro" id="IPR017961">
    <property type="entry name" value="DNA_pol_Y-fam_little_finger"/>
</dbReference>
<dbReference type="InterPro" id="IPR043502">
    <property type="entry name" value="DNA/RNA_pol_sf"/>
</dbReference>
<keyword evidence="3" id="KW-0741">SOS mutagenesis</keyword>
<evidence type="ECO:0000256" key="2">
    <source>
        <dbReference type="ARBA" id="ARBA00022763"/>
    </source>
</evidence>
<dbReference type="GO" id="GO:0006281">
    <property type="term" value="P:DNA repair"/>
    <property type="evidence" value="ECO:0007669"/>
    <property type="project" value="UniProtKB-KW"/>
</dbReference>
<dbReference type="EMBL" id="JMUI01000007">
    <property type="protein sequence ID" value="KDM55990.1"/>
    <property type="molecule type" value="Genomic_DNA"/>
</dbReference>
<proteinExistence type="inferred from homology"/>
<evidence type="ECO:0000313" key="7">
    <source>
        <dbReference type="Proteomes" id="UP000027208"/>
    </source>
</evidence>
<organism evidence="6 7">
    <name type="scientific">Acinetobacter nosocomialis</name>
    <dbReference type="NCBI Taxonomy" id="106654"/>
    <lineage>
        <taxon>Bacteria</taxon>
        <taxon>Pseudomonadati</taxon>
        <taxon>Pseudomonadota</taxon>
        <taxon>Gammaproteobacteria</taxon>
        <taxon>Moraxellales</taxon>
        <taxon>Moraxellaceae</taxon>
        <taxon>Acinetobacter</taxon>
        <taxon>Acinetobacter calcoaceticus/baumannii complex</taxon>
    </lineage>
</organism>
<comment type="caution">
    <text evidence="6">The sequence shown here is derived from an EMBL/GenBank/DDBJ whole genome shotgun (WGS) entry which is preliminary data.</text>
</comment>
<comment type="similarity">
    <text evidence="1">Belongs to the DNA polymerase type-Y family.</text>
</comment>
<sequence>MMREISHREVYALVDINNCYVSCERLFNPKLNDKPVVVLSNNDGCVVSRSEEAKLLGIKMGIPWFQIEKDALKAGVQVYSSNYTLYAEMSRRFFAVLGDFFSPDDLEAYSIDECFIHLTPYLQSIDISDYCSEVRNTLLKWLGLPCCIGIGYSKTQAKLANHYAKKIKSFRGICNFITLDPLIMEDLMQHTSVKEVWGIGYQLVKQLQSYEVYSCLDLTFANEHHMAKAFSVVMARTIRELKGQSCIQLDDPAIPTKRILASRSFAQALSSIEIIKQALIFHLNRAHRRLMKQEQLCACVQVMLYEKTDKPPYKKATSQAIGLHYATDDLCILTKAAMQQIDVLYKENKSYIKIGVLFCGLHARQQHIDDLWQPLELIHQRQQLMETLGIVRKRFGSHYLQVGYHSRNPSWQMKQCHRSKNYLTRWNEMLTIEDAHDLVTQNT</sequence>
<dbReference type="GO" id="GO:0042276">
    <property type="term" value="P:error-prone translesion synthesis"/>
    <property type="evidence" value="ECO:0007669"/>
    <property type="project" value="TreeGrafter"/>
</dbReference>
<dbReference type="SUPFAM" id="SSF56672">
    <property type="entry name" value="DNA/RNA polymerases"/>
    <property type="match status" value="1"/>
</dbReference>
<dbReference type="Pfam" id="PF13438">
    <property type="entry name" value="DUF4113"/>
    <property type="match status" value="1"/>
</dbReference>
<keyword evidence="2" id="KW-0227">DNA damage</keyword>